<accession>A0A4R5ML71</accession>
<proteinExistence type="predicted"/>
<organism evidence="1 2">
    <name type="scientific">Pedobacter changchengzhani</name>
    <dbReference type="NCBI Taxonomy" id="2529274"/>
    <lineage>
        <taxon>Bacteria</taxon>
        <taxon>Pseudomonadati</taxon>
        <taxon>Bacteroidota</taxon>
        <taxon>Sphingobacteriia</taxon>
        <taxon>Sphingobacteriales</taxon>
        <taxon>Sphingobacteriaceae</taxon>
        <taxon>Pedobacter</taxon>
    </lineage>
</organism>
<keyword evidence="2" id="KW-1185">Reference proteome</keyword>
<comment type="caution">
    <text evidence="1">The sequence shown here is derived from an EMBL/GenBank/DDBJ whole genome shotgun (WGS) entry which is preliminary data.</text>
</comment>
<evidence type="ECO:0000313" key="1">
    <source>
        <dbReference type="EMBL" id="TDG35965.1"/>
    </source>
</evidence>
<dbReference type="EMBL" id="SJCY01000007">
    <property type="protein sequence ID" value="TDG35965.1"/>
    <property type="molecule type" value="Genomic_DNA"/>
</dbReference>
<name>A0A4R5ML71_9SPHI</name>
<dbReference type="Proteomes" id="UP000295668">
    <property type="component" value="Unassembled WGS sequence"/>
</dbReference>
<reference evidence="1 2" key="1">
    <citation type="submission" date="2019-02" db="EMBL/GenBank/DDBJ databases">
        <title>Pedobacter sp. nov., a novel speices isolated from soil of pinguins habitat in Antarcitica.</title>
        <authorList>
            <person name="He R.-H."/>
        </authorList>
    </citation>
    <scope>NUCLEOTIDE SEQUENCE [LARGE SCALE GENOMIC DNA]</scope>
    <source>
        <strain evidence="1 2">E01020</strain>
    </source>
</reference>
<protein>
    <submittedName>
        <fullName evidence="1">Uncharacterized protein</fullName>
    </submittedName>
</protein>
<dbReference type="PROSITE" id="PS51257">
    <property type="entry name" value="PROKAR_LIPOPROTEIN"/>
    <property type="match status" value="1"/>
</dbReference>
<evidence type="ECO:0000313" key="2">
    <source>
        <dbReference type="Proteomes" id="UP000295668"/>
    </source>
</evidence>
<sequence>MRHIAIIILSLFFLMACKGKTGKNLSENNKVVASKAVIDSVKTRKDLPKTIIDTPITFNYKIVNNNTPLAFTFTYNKHLYKFYAYADYLLPNKKNKKQKHHELSINASIYGGYADDFNDGANITTEKDLIFNKPLKITGYLAVENHKLLNIKSGFLTVSVNNQNKISGTFTCEGYITNYLKGDGKALGAFKITDGKFEKIPVGVHYIADFEEGFIRMI</sequence>
<dbReference type="RefSeq" id="WP_133262855.1">
    <property type="nucleotide sequence ID" value="NZ_SJCY01000007.1"/>
</dbReference>
<gene>
    <name evidence="1" type="ORF">EZJ43_11495</name>
</gene>
<dbReference type="AlphaFoldDB" id="A0A4R5ML71"/>